<dbReference type="AlphaFoldDB" id="A0A1H8G9R7"/>
<dbReference type="EMBL" id="FOCM01000004">
    <property type="protein sequence ID" value="SEN40871.1"/>
    <property type="molecule type" value="Genomic_DNA"/>
</dbReference>
<dbReference type="InterPro" id="IPR003646">
    <property type="entry name" value="SH3-like_bac-type"/>
</dbReference>
<sequence length="220" mass="22112">MMKRTLIASVSAITLAGAASAQVAANATTDLNLRTGPGPSFEIAGVIPADGAVEIERCIAEGAWCEVSFDGQTGWAYSQYLTATVDSEPTVVYENYAPLEVTTVERNSLGGGLAGAAVGAAAGALIAGPVGAAAGTAAAAGGLLGGAIGADAGIEETTVTYIQDNPVEPVYLDGEVVVGAGVPQGVAVYEVPEAPVQYAYINGRPVAIDPETRQIVYIVR</sequence>
<dbReference type="Pfam" id="PF06823">
    <property type="entry name" value="DUF1236"/>
    <property type="match status" value="1"/>
</dbReference>
<evidence type="ECO:0000313" key="3">
    <source>
        <dbReference type="EMBL" id="SEN40871.1"/>
    </source>
</evidence>
<dbReference type="Proteomes" id="UP000199372">
    <property type="component" value="Unassembled WGS sequence"/>
</dbReference>
<dbReference type="InterPro" id="IPR009642">
    <property type="entry name" value="DUF1236"/>
</dbReference>
<feature type="signal peptide" evidence="1">
    <location>
        <begin position="1"/>
        <end position="21"/>
    </location>
</feature>
<feature type="domain" description="SH3b" evidence="2">
    <location>
        <begin position="18"/>
        <end position="85"/>
    </location>
</feature>
<proteinExistence type="predicted"/>
<accession>A0A1H8G9R7</accession>
<keyword evidence="1" id="KW-0732">Signal</keyword>
<protein>
    <submittedName>
        <fullName evidence="3">SH3 domain-containing protein</fullName>
    </submittedName>
</protein>
<reference evidence="4" key="1">
    <citation type="submission" date="2016-10" db="EMBL/GenBank/DDBJ databases">
        <authorList>
            <person name="Varghese N."/>
            <person name="Submissions S."/>
        </authorList>
    </citation>
    <scope>NUCLEOTIDE SEQUENCE [LARGE SCALE GENOMIC DNA]</scope>
    <source>
        <strain evidence="4">DSM 26893</strain>
    </source>
</reference>
<evidence type="ECO:0000259" key="2">
    <source>
        <dbReference type="PROSITE" id="PS51781"/>
    </source>
</evidence>
<dbReference type="PROSITE" id="PS51781">
    <property type="entry name" value="SH3B"/>
    <property type="match status" value="1"/>
</dbReference>
<feature type="chain" id="PRO_5011525560" evidence="1">
    <location>
        <begin position="22"/>
        <end position="220"/>
    </location>
</feature>
<evidence type="ECO:0000313" key="4">
    <source>
        <dbReference type="Proteomes" id="UP000199372"/>
    </source>
</evidence>
<name>A0A1H8G9R7_9RHOB</name>
<dbReference type="Gene3D" id="2.30.30.40">
    <property type="entry name" value="SH3 Domains"/>
    <property type="match status" value="1"/>
</dbReference>
<dbReference type="Pfam" id="PF08239">
    <property type="entry name" value="SH3_3"/>
    <property type="match status" value="1"/>
</dbReference>
<evidence type="ECO:0000256" key="1">
    <source>
        <dbReference type="SAM" id="SignalP"/>
    </source>
</evidence>
<keyword evidence="4" id="KW-1185">Reference proteome</keyword>
<gene>
    <name evidence="3" type="ORF">SAMN04488011_1042</name>
</gene>
<organism evidence="3 4">
    <name type="scientific">Palleronia pelagia</name>
    <dbReference type="NCBI Taxonomy" id="387096"/>
    <lineage>
        <taxon>Bacteria</taxon>
        <taxon>Pseudomonadati</taxon>
        <taxon>Pseudomonadota</taxon>
        <taxon>Alphaproteobacteria</taxon>
        <taxon>Rhodobacterales</taxon>
        <taxon>Roseobacteraceae</taxon>
        <taxon>Palleronia</taxon>
    </lineage>
</organism>